<accession>A0ACB8SUN2</accession>
<proteinExistence type="predicted"/>
<comment type="caution">
    <text evidence="1">The sequence shown here is derived from an EMBL/GenBank/DDBJ whole genome shotgun (WGS) entry which is preliminary data.</text>
</comment>
<evidence type="ECO:0000313" key="1">
    <source>
        <dbReference type="EMBL" id="KAI0059591.1"/>
    </source>
</evidence>
<evidence type="ECO:0000313" key="2">
    <source>
        <dbReference type="Proteomes" id="UP000814140"/>
    </source>
</evidence>
<reference evidence="1" key="1">
    <citation type="submission" date="2021-03" db="EMBL/GenBank/DDBJ databases">
        <authorList>
            <consortium name="DOE Joint Genome Institute"/>
            <person name="Ahrendt S."/>
            <person name="Looney B.P."/>
            <person name="Miyauchi S."/>
            <person name="Morin E."/>
            <person name="Drula E."/>
            <person name="Courty P.E."/>
            <person name="Chicoki N."/>
            <person name="Fauchery L."/>
            <person name="Kohler A."/>
            <person name="Kuo A."/>
            <person name="Labutti K."/>
            <person name="Pangilinan J."/>
            <person name="Lipzen A."/>
            <person name="Riley R."/>
            <person name="Andreopoulos W."/>
            <person name="He G."/>
            <person name="Johnson J."/>
            <person name="Barry K.W."/>
            <person name="Grigoriev I.V."/>
            <person name="Nagy L."/>
            <person name="Hibbett D."/>
            <person name="Henrissat B."/>
            <person name="Matheny P.B."/>
            <person name="Labbe J."/>
            <person name="Martin F."/>
        </authorList>
    </citation>
    <scope>NUCLEOTIDE SEQUENCE</scope>
    <source>
        <strain evidence="1">HHB10654</strain>
    </source>
</reference>
<dbReference type="Proteomes" id="UP000814140">
    <property type="component" value="Unassembled WGS sequence"/>
</dbReference>
<sequence>MNGNGVPLLSFEPGSLRPISPRRAYDDNEDDDRSTNRKRWYHYLPLLGAILLILMPHPSLMTVFIHYHLLILHSKTLFLTHLSVTYALTFLAFTSLIVCVARDPGPIPDPKSTLARADMTLEEALLTPPPDDDYTHPGKWCRVCWAPKPERAHHCSQCGRCVLKMDHHCPWMGAKCIGHRTYAPFIHFLASVTLLSLYTAGIAIEGLWFAFHNALTIDETTPLHMLFLAFAGLAFGMIIGSFLTYHIYLTLTNQTTIESGSAFHLLRHLPPLSSSRLSNPPYEHELSYPQRRLVRAAHGSVRLYDLGWRKNWAQVFKPGWRTWIYGGSCPGDGQKFPRNPRADEMLSRLASDLVKLDQEA</sequence>
<name>A0ACB8SUN2_9AGAM</name>
<keyword evidence="2" id="KW-1185">Reference proteome</keyword>
<dbReference type="EMBL" id="MU277225">
    <property type="protein sequence ID" value="KAI0059591.1"/>
    <property type="molecule type" value="Genomic_DNA"/>
</dbReference>
<protein>
    <submittedName>
        <fullName evidence="1">Zf-DHHC-domain-containing protein</fullName>
    </submittedName>
</protein>
<gene>
    <name evidence="1" type="ORF">BV25DRAFT_1918380</name>
</gene>
<organism evidence="1 2">
    <name type="scientific">Artomyces pyxidatus</name>
    <dbReference type="NCBI Taxonomy" id="48021"/>
    <lineage>
        <taxon>Eukaryota</taxon>
        <taxon>Fungi</taxon>
        <taxon>Dikarya</taxon>
        <taxon>Basidiomycota</taxon>
        <taxon>Agaricomycotina</taxon>
        <taxon>Agaricomycetes</taxon>
        <taxon>Russulales</taxon>
        <taxon>Auriscalpiaceae</taxon>
        <taxon>Artomyces</taxon>
    </lineage>
</organism>
<reference evidence="1" key="2">
    <citation type="journal article" date="2022" name="New Phytol.">
        <title>Evolutionary transition to the ectomycorrhizal habit in the genomes of a hyperdiverse lineage of mushroom-forming fungi.</title>
        <authorList>
            <person name="Looney B."/>
            <person name="Miyauchi S."/>
            <person name="Morin E."/>
            <person name="Drula E."/>
            <person name="Courty P.E."/>
            <person name="Kohler A."/>
            <person name="Kuo A."/>
            <person name="LaButti K."/>
            <person name="Pangilinan J."/>
            <person name="Lipzen A."/>
            <person name="Riley R."/>
            <person name="Andreopoulos W."/>
            <person name="He G."/>
            <person name="Johnson J."/>
            <person name="Nolan M."/>
            <person name="Tritt A."/>
            <person name="Barry K.W."/>
            <person name="Grigoriev I.V."/>
            <person name="Nagy L.G."/>
            <person name="Hibbett D."/>
            <person name="Henrissat B."/>
            <person name="Matheny P.B."/>
            <person name="Labbe J."/>
            <person name="Martin F.M."/>
        </authorList>
    </citation>
    <scope>NUCLEOTIDE SEQUENCE</scope>
    <source>
        <strain evidence="1">HHB10654</strain>
    </source>
</reference>